<organism evidence="10">
    <name type="scientific">marine metagenome</name>
    <dbReference type="NCBI Taxonomy" id="408172"/>
    <lineage>
        <taxon>unclassified sequences</taxon>
        <taxon>metagenomes</taxon>
        <taxon>ecological metagenomes</taxon>
    </lineage>
</organism>
<dbReference type="PROSITE" id="PS51747">
    <property type="entry name" value="CYT_DCMP_DEAMINASES_2"/>
    <property type="match status" value="1"/>
</dbReference>
<dbReference type="Gene3D" id="3.40.140.10">
    <property type="entry name" value="Cytidine Deaminase, domain 2"/>
    <property type="match status" value="1"/>
</dbReference>
<feature type="domain" description="CMP/dCMP-type deaminase" evidence="9">
    <location>
        <begin position="7"/>
        <end position="121"/>
    </location>
</feature>
<keyword evidence="3" id="KW-0686">Riboflavin biosynthesis</keyword>
<name>A0A381UG07_9ZZZZ</name>
<evidence type="ECO:0000256" key="7">
    <source>
        <dbReference type="ARBA" id="ARBA00023002"/>
    </source>
</evidence>
<dbReference type="PANTHER" id="PTHR38011:SF7">
    <property type="entry name" value="2,5-DIAMINO-6-RIBOSYLAMINO-4(3H)-PYRIMIDINONE 5'-PHOSPHATE REDUCTASE"/>
    <property type="match status" value="1"/>
</dbReference>
<dbReference type="PIRSF" id="PIRSF006769">
    <property type="entry name" value="RibD"/>
    <property type="match status" value="1"/>
</dbReference>
<keyword evidence="5" id="KW-0862">Zinc</keyword>
<evidence type="ECO:0000256" key="5">
    <source>
        <dbReference type="ARBA" id="ARBA00022833"/>
    </source>
</evidence>
<dbReference type="InterPro" id="IPR002125">
    <property type="entry name" value="CMP_dCMP_dom"/>
</dbReference>
<dbReference type="InterPro" id="IPR004794">
    <property type="entry name" value="Eubact_RibD"/>
</dbReference>
<dbReference type="SUPFAM" id="SSF53597">
    <property type="entry name" value="Dihydrofolate reductase-like"/>
    <property type="match status" value="1"/>
</dbReference>
<evidence type="ECO:0000256" key="4">
    <source>
        <dbReference type="ARBA" id="ARBA00022723"/>
    </source>
</evidence>
<dbReference type="PANTHER" id="PTHR38011">
    <property type="entry name" value="DIHYDROFOLATE REDUCTASE FAMILY PROTEIN (AFU_ORTHOLOGUE AFUA_8G06820)"/>
    <property type="match status" value="1"/>
</dbReference>
<dbReference type="EMBL" id="UINC01006120">
    <property type="protein sequence ID" value="SVA25613.1"/>
    <property type="molecule type" value="Genomic_DNA"/>
</dbReference>
<evidence type="ECO:0000259" key="9">
    <source>
        <dbReference type="PROSITE" id="PS51747"/>
    </source>
</evidence>
<dbReference type="PROSITE" id="PS00903">
    <property type="entry name" value="CYT_DCMP_DEAMINASES_1"/>
    <property type="match status" value="1"/>
</dbReference>
<evidence type="ECO:0000256" key="8">
    <source>
        <dbReference type="ARBA" id="ARBA00023268"/>
    </source>
</evidence>
<dbReference type="InterPro" id="IPR011549">
    <property type="entry name" value="RibD_C"/>
</dbReference>
<comment type="pathway">
    <text evidence="1">Cofactor biosynthesis; riboflavin biosynthesis; 5-amino-6-(D-ribitylamino)uracil from GTP: step 2/4.</text>
</comment>
<dbReference type="GO" id="GO:0008270">
    <property type="term" value="F:zinc ion binding"/>
    <property type="evidence" value="ECO:0007669"/>
    <property type="project" value="InterPro"/>
</dbReference>
<dbReference type="InterPro" id="IPR002734">
    <property type="entry name" value="RibDG_C"/>
</dbReference>
<dbReference type="AlphaFoldDB" id="A0A381UG07"/>
<dbReference type="GO" id="GO:0008703">
    <property type="term" value="F:5-amino-6-(5-phosphoribosylamino)uracil reductase activity"/>
    <property type="evidence" value="ECO:0007669"/>
    <property type="project" value="InterPro"/>
</dbReference>
<dbReference type="CDD" id="cd01284">
    <property type="entry name" value="Riboflavin_deaminase-reductase"/>
    <property type="match status" value="1"/>
</dbReference>
<dbReference type="GO" id="GO:0050661">
    <property type="term" value="F:NADP binding"/>
    <property type="evidence" value="ECO:0007669"/>
    <property type="project" value="InterPro"/>
</dbReference>
<evidence type="ECO:0000256" key="2">
    <source>
        <dbReference type="ARBA" id="ARBA00004910"/>
    </source>
</evidence>
<dbReference type="Pfam" id="PF00383">
    <property type="entry name" value="dCMP_cyt_deam_1"/>
    <property type="match status" value="1"/>
</dbReference>
<dbReference type="InterPro" id="IPR024072">
    <property type="entry name" value="DHFR-like_dom_sf"/>
</dbReference>
<dbReference type="InterPro" id="IPR016193">
    <property type="entry name" value="Cytidine_deaminase-like"/>
</dbReference>
<proteinExistence type="predicted"/>
<keyword evidence="6" id="KW-0521">NADP</keyword>
<reference evidence="10" key="1">
    <citation type="submission" date="2018-05" db="EMBL/GenBank/DDBJ databases">
        <authorList>
            <person name="Lanie J.A."/>
            <person name="Ng W.-L."/>
            <person name="Kazmierczak K.M."/>
            <person name="Andrzejewski T.M."/>
            <person name="Davidsen T.M."/>
            <person name="Wayne K.J."/>
            <person name="Tettelin H."/>
            <person name="Glass J.I."/>
            <person name="Rusch D."/>
            <person name="Podicherti R."/>
            <person name="Tsui H.-C.T."/>
            <person name="Winkler M.E."/>
        </authorList>
    </citation>
    <scope>NUCLEOTIDE SEQUENCE</scope>
</reference>
<dbReference type="Pfam" id="PF01872">
    <property type="entry name" value="RibD_C"/>
    <property type="match status" value="1"/>
</dbReference>
<dbReference type="UniPathway" id="UPA00275">
    <property type="reaction ID" value="UER00401"/>
</dbReference>
<dbReference type="Gene3D" id="3.40.430.10">
    <property type="entry name" value="Dihydrofolate Reductase, subunit A"/>
    <property type="match status" value="1"/>
</dbReference>
<evidence type="ECO:0000256" key="6">
    <source>
        <dbReference type="ARBA" id="ARBA00022857"/>
    </source>
</evidence>
<dbReference type="SUPFAM" id="SSF53927">
    <property type="entry name" value="Cytidine deaminase-like"/>
    <property type="match status" value="1"/>
</dbReference>
<evidence type="ECO:0000256" key="3">
    <source>
        <dbReference type="ARBA" id="ARBA00022619"/>
    </source>
</evidence>
<accession>A0A381UG07</accession>
<comment type="pathway">
    <text evidence="2">Cofactor biosynthesis; riboflavin biosynthesis; 5-amino-6-(D-ribitylamino)uracil from GTP: step 3/4.</text>
</comment>
<keyword evidence="4" id="KW-0479">Metal-binding</keyword>
<dbReference type="InterPro" id="IPR016192">
    <property type="entry name" value="APOBEC/CMP_deaminase_Zn-bd"/>
</dbReference>
<gene>
    <name evidence="10" type="ORF">METZ01_LOCUS78467</name>
</gene>
<dbReference type="NCBIfam" id="TIGR00227">
    <property type="entry name" value="ribD_Cterm"/>
    <property type="match status" value="1"/>
</dbReference>
<evidence type="ECO:0000313" key="10">
    <source>
        <dbReference type="EMBL" id="SVA25613.1"/>
    </source>
</evidence>
<keyword evidence="8" id="KW-0511">Multifunctional enzyme</keyword>
<dbReference type="InterPro" id="IPR050765">
    <property type="entry name" value="Riboflavin_Biosynth_HTPR"/>
</dbReference>
<keyword evidence="7" id="KW-0560">Oxidoreductase</keyword>
<protein>
    <recommendedName>
        <fullName evidence="9">CMP/dCMP-type deaminase domain-containing protein</fullName>
    </recommendedName>
</protein>
<dbReference type="NCBIfam" id="TIGR00326">
    <property type="entry name" value="eubact_ribD"/>
    <property type="match status" value="1"/>
</dbReference>
<dbReference type="GO" id="GO:0009231">
    <property type="term" value="P:riboflavin biosynthetic process"/>
    <property type="evidence" value="ECO:0007669"/>
    <property type="project" value="UniProtKB-UniPathway"/>
</dbReference>
<evidence type="ECO:0000256" key="1">
    <source>
        <dbReference type="ARBA" id="ARBA00004882"/>
    </source>
</evidence>
<dbReference type="GO" id="GO:0008835">
    <property type="term" value="F:diaminohydroxyphosphoribosylaminopyrimidine deaminase activity"/>
    <property type="evidence" value="ECO:0007669"/>
    <property type="project" value="InterPro"/>
</dbReference>
<sequence>MKITSNNEDKRYMRYALNLAKRNLGNTGKNPSVGCVIVSKEKKIISAASTGLNGSPHAEKIAIEKSCADIEGATVYVTLEPCNHSGENPPCAELLVKEKISRVVISQKDDNPLVDGKGIKFLKDSNVIVDTGVLEEEANLINSGFLNRVKNGKPSINIKIASSADGKTALRDGKSKWITNDLSRKYGHRLRSTHDAILVGINTVLSDDPMLNCRLAGLQNRSPCRIILDTTLRIPEDSKIVRTAEEINTIIFTNLNANKNKIKKLEHLNVKVLKVSQLEDSYLNVDEILLEIGKVGFNNILIEGGHTIITSFLSSENVKLIYWFSSDKIIGGDGLSSIGNLNLQNIKEGPNLKLIETINLNNNYLKTYEVLK</sequence>